<comment type="caution">
    <text evidence="1">The sequence shown here is derived from an EMBL/GenBank/DDBJ whole genome shotgun (WGS) entry which is preliminary data.</text>
</comment>
<organism evidence="1 2">
    <name type="scientific">Paraglaciecola polaris LMG 21857</name>
    <dbReference type="NCBI Taxonomy" id="1129793"/>
    <lineage>
        <taxon>Bacteria</taxon>
        <taxon>Pseudomonadati</taxon>
        <taxon>Pseudomonadota</taxon>
        <taxon>Gammaproteobacteria</taxon>
        <taxon>Alteromonadales</taxon>
        <taxon>Alteromonadaceae</taxon>
        <taxon>Paraglaciecola</taxon>
    </lineage>
</organism>
<name>K6ZEJ4_9ALTE</name>
<sequence>MVNDSVEIIHTPIKPAHVDGLSQIQNAVEKGNNNLKKKNLTCQILRLLQ</sequence>
<dbReference type="Proteomes" id="UP000006322">
    <property type="component" value="Unassembled WGS sequence"/>
</dbReference>
<gene>
    <name evidence="1" type="ORF">GPLA_3613</name>
</gene>
<reference evidence="2" key="1">
    <citation type="journal article" date="2014" name="Environ. Microbiol.">
        <title>Comparative genomics of the marine bacterial genus Glaciecola reveals the high degree of genomic diversity and genomic characteristic for cold adaptation.</title>
        <authorList>
            <person name="Qin Q.L."/>
            <person name="Xie B.B."/>
            <person name="Yu Y."/>
            <person name="Shu Y.L."/>
            <person name="Rong J.C."/>
            <person name="Zhang Y.J."/>
            <person name="Zhao D.L."/>
            <person name="Chen X.L."/>
            <person name="Zhang X.Y."/>
            <person name="Chen B."/>
            <person name="Zhou B.C."/>
            <person name="Zhang Y.Z."/>
        </authorList>
    </citation>
    <scope>NUCLEOTIDE SEQUENCE [LARGE SCALE GENOMIC DNA]</scope>
    <source>
        <strain evidence="2">LMG 21857</strain>
    </source>
</reference>
<evidence type="ECO:0000313" key="2">
    <source>
        <dbReference type="Proteomes" id="UP000006322"/>
    </source>
</evidence>
<dbReference type="EMBL" id="BAER01000112">
    <property type="protein sequence ID" value="GAC34501.1"/>
    <property type="molecule type" value="Genomic_DNA"/>
</dbReference>
<protein>
    <submittedName>
        <fullName evidence="1">Uncharacterized protein</fullName>
    </submittedName>
</protein>
<dbReference type="AlphaFoldDB" id="K6ZEJ4"/>
<dbReference type="STRING" id="1129793.GPLA_3613"/>
<evidence type="ECO:0000313" key="1">
    <source>
        <dbReference type="EMBL" id="GAC34501.1"/>
    </source>
</evidence>
<accession>K6ZEJ4</accession>
<proteinExistence type="predicted"/>
<keyword evidence="2" id="KW-1185">Reference proteome</keyword>